<keyword evidence="1" id="KW-0812">Transmembrane</keyword>
<proteinExistence type="predicted"/>
<feature type="non-terminal residue" evidence="2">
    <location>
        <position position="1"/>
    </location>
</feature>
<dbReference type="AlphaFoldDB" id="W9XJX8"/>
<organism evidence="2 3">
    <name type="scientific">Capronia epimyces CBS 606.96</name>
    <dbReference type="NCBI Taxonomy" id="1182542"/>
    <lineage>
        <taxon>Eukaryota</taxon>
        <taxon>Fungi</taxon>
        <taxon>Dikarya</taxon>
        <taxon>Ascomycota</taxon>
        <taxon>Pezizomycotina</taxon>
        <taxon>Eurotiomycetes</taxon>
        <taxon>Chaetothyriomycetidae</taxon>
        <taxon>Chaetothyriales</taxon>
        <taxon>Herpotrichiellaceae</taxon>
        <taxon>Capronia</taxon>
    </lineage>
</organism>
<name>W9XJX8_9EURO</name>
<evidence type="ECO:0000256" key="1">
    <source>
        <dbReference type="SAM" id="Phobius"/>
    </source>
</evidence>
<gene>
    <name evidence="2" type="ORF">A1O3_10429</name>
</gene>
<feature type="transmembrane region" description="Helical" evidence="1">
    <location>
        <begin position="12"/>
        <end position="29"/>
    </location>
</feature>
<sequence>SSYKALAPKTRAIIGVALMVNASAMLLFSDKIEAALGLTPPPEDEIKLFKVYGVERASKG</sequence>
<dbReference type="EMBL" id="AMGY01000011">
    <property type="protein sequence ID" value="EXJ77271.1"/>
    <property type="molecule type" value="Genomic_DNA"/>
</dbReference>
<dbReference type="STRING" id="1182542.W9XJX8"/>
<dbReference type="eggNOG" id="ENOG502SDW6">
    <property type="taxonomic scope" value="Eukaryota"/>
</dbReference>
<dbReference type="OrthoDB" id="2555959at2759"/>
<dbReference type="RefSeq" id="XP_007738709.1">
    <property type="nucleotide sequence ID" value="XM_007740519.1"/>
</dbReference>
<keyword evidence="1" id="KW-0472">Membrane</keyword>
<keyword evidence="1" id="KW-1133">Transmembrane helix</keyword>
<evidence type="ECO:0000313" key="2">
    <source>
        <dbReference type="EMBL" id="EXJ77271.1"/>
    </source>
</evidence>
<dbReference type="GeneID" id="19174509"/>
<keyword evidence="3" id="KW-1185">Reference proteome</keyword>
<comment type="caution">
    <text evidence="2">The sequence shown here is derived from an EMBL/GenBank/DDBJ whole genome shotgun (WGS) entry which is preliminary data.</text>
</comment>
<reference evidence="2 3" key="1">
    <citation type="submission" date="2013-03" db="EMBL/GenBank/DDBJ databases">
        <title>The Genome Sequence of Capronia epimyces CBS 606.96.</title>
        <authorList>
            <consortium name="The Broad Institute Genomics Platform"/>
            <person name="Cuomo C."/>
            <person name="de Hoog S."/>
            <person name="Gorbushina A."/>
            <person name="Walker B."/>
            <person name="Young S.K."/>
            <person name="Zeng Q."/>
            <person name="Gargeya S."/>
            <person name="Fitzgerald M."/>
            <person name="Haas B."/>
            <person name="Abouelleil A."/>
            <person name="Allen A.W."/>
            <person name="Alvarado L."/>
            <person name="Arachchi H.M."/>
            <person name="Berlin A.M."/>
            <person name="Chapman S.B."/>
            <person name="Gainer-Dewar J."/>
            <person name="Goldberg J."/>
            <person name="Griggs A."/>
            <person name="Gujja S."/>
            <person name="Hansen M."/>
            <person name="Howarth C."/>
            <person name="Imamovic A."/>
            <person name="Ireland A."/>
            <person name="Larimer J."/>
            <person name="McCowan C."/>
            <person name="Murphy C."/>
            <person name="Pearson M."/>
            <person name="Poon T.W."/>
            <person name="Priest M."/>
            <person name="Roberts A."/>
            <person name="Saif S."/>
            <person name="Shea T."/>
            <person name="Sisk P."/>
            <person name="Sykes S."/>
            <person name="Wortman J."/>
            <person name="Nusbaum C."/>
            <person name="Birren B."/>
        </authorList>
    </citation>
    <scope>NUCLEOTIDE SEQUENCE [LARGE SCALE GENOMIC DNA]</scope>
    <source>
        <strain evidence="2 3">CBS 606.96</strain>
    </source>
</reference>
<dbReference type="Proteomes" id="UP000019478">
    <property type="component" value="Unassembled WGS sequence"/>
</dbReference>
<dbReference type="HOGENOM" id="CLU_190851_0_0_1"/>
<protein>
    <submittedName>
        <fullName evidence="2">Uncharacterized protein</fullName>
    </submittedName>
</protein>
<evidence type="ECO:0000313" key="3">
    <source>
        <dbReference type="Proteomes" id="UP000019478"/>
    </source>
</evidence>
<accession>W9XJX8</accession>